<dbReference type="PANTHER" id="PTHR43318:SF1">
    <property type="entry name" value="POLYSACCHARIDE BIOSYNTHESIS PROTEIN EPSC-RELATED"/>
    <property type="match status" value="1"/>
</dbReference>
<dbReference type="Proteomes" id="UP000231194">
    <property type="component" value="Unassembled WGS sequence"/>
</dbReference>
<dbReference type="InterPro" id="IPR051203">
    <property type="entry name" value="Polysaccharide_Synthase-Rel"/>
</dbReference>
<evidence type="ECO:0000259" key="3">
    <source>
        <dbReference type="Pfam" id="PF02719"/>
    </source>
</evidence>
<proteinExistence type="inferred from homology"/>
<dbReference type="AlphaFoldDB" id="A0A2M8R5T4"/>
<reference evidence="4 5" key="1">
    <citation type="submission" date="2017-11" db="EMBL/GenBank/DDBJ databases">
        <title>Bradyrhizobium forestalis sp. nov., an efficient nitrogen-fixing bacterium isolated from nodules of forest legume species in the Amazon.</title>
        <authorList>
            <person name="Costa E.M."/>
            <person name="Guimaraes A."/>
            <person name="Carvalho T.S."/>
            <person name="Rodrigues T.L."/>
            <person name="Ribeiro P.R.A."/>
            <person name="Lebbe L."/>
            <person name="Willems A."/>
            <person name="Moreira F.M.S."/>
        </authorList>
    </citation>
    <scope>NUCLEOTIDE SEQUENCE [LARGE SCALE GENOMIC DNA]</scope>
    <source>
        <strain evidence="4 5">INPA54B</strain>
    </source>
</reference>
<dbReference type="Gene3D" id="3.40.50.720">
    <property type="entry name" value="NAD(P)-binding Rossmann-like Domain"/>
    <property type="match status" value="2"/>
</dbReference>
<evidence type="ECO:0000313" key="4">
    <source>
        <dbReference type="EMBL" id="PJG53185.1"/>
    </source>
</evidence>
<name>A0A2M8R5T4_9BRAD</name>
<keyword evidence="2" id="KW-1133">Transmembrane helix</keyword>
<evidence type="ECO:0000256" key="1">
    <source>
        <dbReference type="ARBA" id="ARBA00007430"/>
    </source>
</evidence>
<feature type="domain" description="Polysaccharide biosynthesis protein CapD-like" evidence="3">
    <location>
        <begin position="314"/>
        <end position="611"/>
    </location>
</feature>
<feature type="transmembrane region" description="Helical" evidence="2">
    <location>
        <begin position="126"/>
        <end position="153"/>
    </location>
</feature>
<dbReference type="SUPFAM" id="SSF51735">
    <property type="entry name" value="NAD(P)-binding Rossmann-fold domains"/>
    <property type="match status" value="1"/>
</dbReference>
<feature type="transmembrane region" description="Helical" evidence="2">
    <location>
        <begin position="64"/>
        <end position="86"/>
    </location>
</feature>
<feature type="transmembrane region" description="Helical" evidence="2">
    <location>
        <begin position="27"/>
        <end position="52"/>
    </location>
</feature>
<feature type="transmembrane region" description="Helical" evidence="2">
    <location>
        <begin position="98"/>
        <end position="120"/>
    </location>
</feature>
<dbReference type="InterPro" id="IPR003869">
    <property type="entry name" value="Polysac_CapD-like"/>
</dbReference>
<comment type="similarity">
    <text evidence="1">Belongs to the polysaccharide synthase family.</text>
</comment>
<keyword evidence="2" id="KW-0812">Transmembrane</keyword>
<keyword evidence="2" id="KW-0472">Membrane</keyword>
<evidence type="ECO:0000256" key="2">
    <source>
        <dbReference type="SAM" id="Phobius"/>
    </source>
</evidence>
<dbReference type="Pfam" id="PF02719">
    <property type="entry name" value="Polysacc_synt_2"/>
    <property type="match status" value="1"/>
</dbReference>
<organism evidence="4 5">
    <name type="scientific">Bradyrhizobium forestalis</name>
    <dbReference type="NCBI Taxonomy" id="1419263"/>
    <lineage>
        <taxon>Bacteria</taxon>
        <taxon>Pseudomonadati</taxon>
        <taxon>Pseudomonadota</taxon>
        <taxon>Alphaproteobacteria</taxon>
        <taxon>Hyphomicrobiales</taxon>
        <taxon>Nitrobacteraceae</taxon>
        <taxon>Bradyrhizobium</taxon>
    </lineage>
</organism>
<protein>
    <submittedName>
        <fullName evidence="4">Capsular biosynthesis protein</fullName>
    </submittedName>
</protein>
<comment type="caution">
    <text evidence="4">The sequence shown here is derived from an EMBL/GenBank/DDBJ whole genome shotgun (WGS) entry which is preliminary data.</text>
</comment>
<dbReference type="InterPro" id="IPR036291">
    <property type="entry name" value="NAD(P)-bd_dom_sf"/>
</dbReference>
<evidence type="ECO:0000313" key="5">
    <source>
        <dbReference type="Proteomes" id="UP000231194"/>
    </source>
</evidence>
<dbReference type="CDD" id="cd05237">
    <property type="entry name" value="UDP_invert_4-6DH_SDR_e"/>
    <property type="match status" value="1"/>
</dbReference>
<keyword evidence="5" id="KW-1185">Reference proteome</keyword>
<gene>
    <name evidence="4" type="ORF">CVM73_21295</name>
</gene>
<dbReference type="PANTHER" id="PTHR43318">
    <property type="entry name" value="UDP-N-ACETYLGLUCOSAMINE 4,6-DEHYDRATASE"/>
    <property type="match status" value="1"/>
</dbReference>
<dbReference type="EMBL" id="PGVG01000018">
    <property type="protein sequence ID" value="PJG53185.1"/>
    <property type="molecule type" value="Genomic_DNA"/>
</dbReference>
<sequence length="655" mass="72031">MGYQRGQVASNWVFIGRRMTRLSHLTLRNLMIALHDLLATTAALFAAFYLRFEGGDYFYDRLPLLFQILPYFLAFSVVVFFVFNLTTTKWRFISLPDALNIIRVATVLTVALLVLDYIFVAPNVRGAFFLGKVTIVLYWFLEISFLSALRMAYRYFRYTRVRRHARTDHAAPTLLIGRAADAEVLLRGIESGAIKRIWPVGVLSPSSSDRGQFIRNVPVLGGIDDVEDVVADFAKRNKPIARLVMTPSAFEPEAHPESILMRARKLGVIVNRMPSLESGDTPRLTAVAVEDLLLRPSERIDYARLEALINGKAVIVTGGGGSIGSEICERVVAFGAARLLIVENSEPALYAVTEALAAQGAAAEIAGRIADIRDRERITRLMAEFKPDIVFHAAALKHVPILERDWSEGVKTNIFGSINVADAAVAAGAEAMVMISTDKAIEPVSMLGLTKRFAEMYCQALDHDLAAGARGAKPPMRLISVRFGNVLASNGSVVPKFKAQIEAGGPVTVTHPDMVRYFMTIREACDLVITAATHALGTQRPDVSVYVLNMGQPVKIVDLAERMIRLSGLQPGYDIEIVFTGMRPGERLHEILFASEEPTREIGVAGIMAAQPNEPPMQTLRKWIAALEQAIARDDRATIRTILKDAVPEFGSTAA</sequence>
<dbReference type="OrthoDB" id="9803111at2"/>
<accession>A0A2M8R5T4</accession>